<evidence type="ECO:0008006" key="4">
    <source>
        <dbReference type="Google" id="ProtNLM"/>
    </source>
</evidence>
<feature type="region of interest" description="Disordered" evidence="1">
    <location>
        <begin position="26"/>
        <end position="69"/>
    </location>
</feature>
<feature type="compositionally biased region" description="Basic and acidic residues" evidence="1">
    <location>
        <begin position="149"/>
        <end position="158"/>
    </location>
</feature>
<feature type="compositionally biased region" description="Basic and acidic residues" evidence="1">
    <location>
        <begin position="40"/>
        <end position="58"/>
    </location>
</feature>
<comment type="caution">
    <text evidence="2">The sequence shown here is derived from an EMBL/GenBank/DDBJ whole genome shotgun (WGS) entry which is preliminary data.</text>
</comment>
<evidence type="ECO:0000313" key="3">
    <source>
        <dbReference type="Proteomes" id="UP000796880"/>
    </source>
</evidence>
<feature type="compositionally biased region" description="Polar residues" evidence="1">
    <location>
        <begin position="130"/>
        <end position="139"/>
    </location>
</feature>
<name>A0A8K0DLY5_9ROSA</name>
<proteinExistence type="predicted"/>
<reference evidence="2" key="1">
    <citation type="submission" date="2020-03" db="EMBL/GenBank/DDBJ databases">
        <title>A high-quality chromosome-level genome assembly of a woody plant with both climbing and erect habits, Rhamnella rubrinervis.</title>
        <authorList>
            <person name="Lu Z."/>
            <person name="Yang Y."/>
            <person name="Zhu X."/>
            <person name="Sun Y."/>
        </authorList>
    </citation>
    <scope>NUCLEOTIDE SEQUENCE</scope>
    <source>
        <strain evidence="2">BYM</strain>
        <tissue evidence="2">Leaf</tissue>
    </source>
</reference>
<gene>
    <name evidence="2" type="ORF">FNV43_RR24664</name>
</gene>
<dbReference type="Proteomes" id="UP000796880">
    <property type="component" value="Unassembled WGS sequence"/>
</dbReference>
<evidence type="ECO:0000256" key="1">
    <source>
        <dbReference type="SAM" id="MobiDB-lite"/>
    </source>
</evidence>
<protein>
    <recommendedName>
        <fullName evidence="4">CCHC-type domain-containing protein</fullName>
    </recommendedName>
</protein>
<dbReference type="OrthoDB" id="1751327at2759"/>
<keyword evidence="3" id="KW-1185">Reference proteome</keyword>
<sequence>MSDACHCANSAPDMCGLQNCQASSNVRHLEEKDPEEDLEKDPKEEPEKDLTMDLAKEDPVEDLTESSDTYSYERYHNGEVFVKLEEKFNKLYAIRDKLIEKCKGSRVSAFETITDRKSRRKVMGEDSNSESKPWNCNNHNNKRKSGKGRKFDNKKPKTEEVRKEFSTCATCGKKHMGDCYRKTRAYFNCGKIGHQMMNCPKSWKGDMRTQG</sequence>
<evidence type="ECO:0000313" key="2">
    <source>
        <dbReference type="EMBL" id="KAF3433562.1"/>
    </source>
</evidence>
<dbReference type="EMBL" id="VOIH02000011">
    <property type="protein sequence ID" value="KAF3433562.1"/>
    <property type="molecule type" value="Genomic_DNA"/>
</dbReference>
<accession>A0A8K0DLY5</accession>
<organism evidence="2 3">
    <name type="scientific">Rhamnella rubrinervis</name>
    <dbReference type="NCBI Taxonomy" id="2594499"/>
    <lineage>
        <taxon>Eukaryota</taxon>
        <taxon>Viridiplantae</taxon>
        <taxon>Streptophyta</taxon>
        <taxon>Embryophyta</taxon>
        <taxon>Tracheophyta</taxon>
        <taxon>Spermatophyta</taxon>
        <taxon>Magnoliopsida</taxon>
        <taxon>eudicotyledons</taxon>
        <taxon>Gunneridae</taxon>
        <taxon>Pentapetalae</taxon>
        <taxon>rosids</taxon>
        <taxon>fabids</taxon>
        <taxon>Rosales</taxon>
        <taxon>Rhamnaceae</taxon>
        <taxon>rhamnoid group</taxon>
        <taxon>Rhamneae</taxon>
        <taxon>Rhamnella</taxon>
    </lineage>
</organism>
<feature type="region of interest" description="Disordered" evidence="1">
    <location>
        <begin position="121"/>
        <end position="158"/>
    </location>
</feature>
<dbReference type="AlphaFoldDB" id="A0A8K0DLY5"/>